<sequence>MTSSHHAHDDRMPPGRAVEVADQVFAYIQPDGSWWINNTAFLVGGRGVIAVDSCSTERRTREYLAAIRTVTDRPIRALVNTHHHGDHTNGNSLLAPAAVIGHEAMRQALIETGLPNAAYGAVWGDVPWGDLELEPPFITFPDRLTLHVDELTCEVVNAGAPAHTVSDSYIWIPDSGVLISGDLLFNGATPFLLMGSVAGAIDVLENRIKPLGARTVVPGHGGVCGPEVVDDVLAYLRYVQSVARQGKDGGLTPLEAAREFGLGDFADLLDSERLVGNLHRAYAELDGAAPGAAIDLFAALGDMVAYNGGKPLRCLA</sequence>
<dbReference type="Proteomes" id="UP001500751">
    <property type="component" value="Unassembled WGS sequence"/>
</dbReference>
<dbReference type="InterPro" id="IPR036866">
    <property type="entry name" value="RibonucZ/Hydroxyglut_hydro"/>
</dbReference>
<dbReference type="SUPFAM" id="SSF56281">
    <property type="entry name" value="Metallo-hydrolase/oxidoreductase"/>
    <property type="match status" value="1"/>
</dbReference>
<gene>
    <name evidence="2" type="ORF">GCM10009839_19710</name>
</gene>
<evidence type="ECO:0000259" key="1">
    <source>
        <dbReference type="SMART" id="SM00849"/>
    </source>
</evidence>
<dbReference type="PANTHER" id="PTHR42951:SF4">
    <property type="entry name" value="ACYL-COENZYME A THIOESTERASE MBLAC2"/>
    <property type="match status" value="1"/>
</dbReference>
<dbReference type="Gene3D" id="3.60.15.10">
    <property type="entry name" value="Ribonuclease Z/Hydroxyacylglutathione hydrolase-like"/>
    <property type="match status" value="1"/>
</dbReference>
<proteinExistence type="predicted"/>
<dbReference type="RefSeq" id="WP_344665211.1">
    <property type="nucleotide sequence ID" value="NZ_BAAAQN010000008.1"/>
</dbReference>
<feature type="domain" description="Metallo-beta-lactamase" evidence="1">
    <location>
        <begin position="37"/>
        <end position="220"/>
    </location>
</feature>
<dbReference type="InterPro" id="IPR001279">
    <property type="entry name" value="Metallo-B-lactamas"/>
</dbReference>
<accession>A0ABN2TUY1</accession>
<protein>
    <submittedName>
        <fullName evidence="2">MBL fold metallo-hydrolase</fullName>
    </submittedName>
</protein>
<name>A0ABN2TUY1_9ACTN</name>
<dbReference type="Pfam" id="PF00753">
    <property type="entry name" value="Lactamase_B"/>
    <property type="match status" value="1"/>
</dbReference>
<dbReference type="CDD" id="cd16282">
    <property type="entry name" value="metallo-hydrolase-like_MBL-fold"/>
    <property type="match status" value="1"/>
</dbReference>
<keyword evidence="3" id="KW-1185">Reference proteome</keyword>
<comment type="caution">
    <text evidence="2">The sequence shown here is derived from an EMBL/GenBank/DDBJ whole genome shotgun (WGS) entry which is preliminary data.</text>
</comment>
<dbReference type="EMBL" id="BAAAQN010000008">
    <property type="protein sequence ID" value="GAA2022372.1"/>
    <property type="molecule type" value="Genomic_DNA"/>
</dbReference>
<dbReference type="SMART" id="SM00849">
    <property type="entry name" value="Lactamase_B"/>
    <property type="match status" value="1"/>
</dbReference>
<evidence type="ECO:0000313" key="2">
    <source>
        <dbReference type="EMBL" id="GAA2022372.1"/>
    </source>
</evidence>
<dbReference type="PANTHER" id="PTHR42951">
    <property type="entry name" value="METALLO-BETA-LACTAMASE DOMAIN-CONTAINING"/>
    <property type="match status" value="1"/>
</dbReference>
<reference evidence="2 3" key="1">
    <citation type="journal article" date="2019" name="Int. J. Syst. Evol. Microbiol.">
        <title>The Global Catalogue of Microorganisms (GCM) 10K type strain sequencing project: providing services to taxonomists for standard genome sequencing and annotation.</title>
        <authorList>
            <consortium name="The Broad Institute Genomics Platform"/>
            <consortium name="The Broad Institute Genome Sequencing Center for Infectious Disease"/>
            <person name="Wu L."/>
            <person name="Ma J."/>
        </authorList>
    </citation>
    <scope>NUCLEOTIDE SEQUENCE [LARGE SCALE GENOMIC DNA]</scope>
    <source>
        <strain evidence="2 3">JCM 16014</strain>
    </source>
</reference>
<dbReference type="InterPro" id="IPR050855">
    <property type="entry name" value="NDM-1-like"/>
</dbReference>
<organism evidence="2 3">
    <name type="scientific">Catenulispora yoronensis</name>
    <dbReference type="NCBI Taxonomy" id="450799"/>
    <lineage>
        <taxon>Bacteria</taxon>
        <taxon>Bacillati</taxon>
        <taxon>Actinomycetota</taxon>
        <taxon>Actinomycetes</taxon>
        <taxon>Catenulisporales</taxon>
        <taxon>Catenulisporaceae</taxon>
        <taxon>Catenulispora</taxon>
    </lineage>
</organism>
<evidence type="ECO:0000313" key="3">
    <source>
        <dbReference type="Proteomes" id="UP001500751"/>
    </source>
</evidence>